<evidence type="ECO:0000256" key="1">
    <source>
        <dbReference type="SAM" id="MobiDB-lite"/>
    </source>
</evidence>
<feature type="compositionally biased region" description="Basic and acidic residues" evidence="1">
    <location>
        <begin position="738"/>
        <end position="747"/>
    </location>
</feature>
<feature type="compositionally biased region" description="Low complexity" evidence="1">
    <location>
        <begin position="351"/>
        <end position="363"/>
    </location>
</feature>
<dbReference type="KEGG" id="dya:Dyak_GE23992"/>
<proteinExistence type="predicted"/>
<feature type="region of interest" description="Disordered" evidence="1">
    <location>
        <begin position="723"/>
        <end position="767"/>
    </location>
</feature>
<feature type="region of interest" description="Disordered" evidence="1">
    <location>
        <begin position="342"/>
        <end position="366"/>
    </location>
</feature>
<dbReference type="EMBL" id="CM000157">
    <property type="protein sequence ID" value="EDW89183.2"/>
    <property type="molecule type" value="Genomic_DNA"/>
</dbReference>
<dbReference type="HOGENOM" id="CLU_026810_0_0_1"/>
<dbReference type="AlphaFoldDB" id="B4P1P7"/>
<dbReference type="PANTHER" id="PTHR23287:SF16">
    <property type="entry name" value="TECTONIN BETA-PROPELLER REPEAT-CONTAINING PROTEIN 2"/>
    <property type="match status" value="1"/>
</dbReference>
<evidence type="ECO:0000313" key="3">
    <source>
        <dbReference type="Proteomes" id="UP000002282"/>
    </source>
</evidence>
<sequence length="767" mass="85689">MARPTEVPAFKYLAGVARCQQLDFVDCCVEPEQKGITDKRSELRNPGIPVLRRNFPSKDMASSKELCSIREWAPLTEVIDRIPARLQRGFFPANLNLTCVDATEEFLAMGSDAGIVFWYNRHTGKMQKLKAEVATRITCVRVVNSVEYMVAAGCVNGQVSIFQIQKELPRDLDLVAPCTKSRPIERYTIRDLHKCVVSCCEWSKNGMKLYTGDRQGVVVLTEFDYQAHLSKSVEILSEAYEIVQLSVQQSHLLVATLYRCIVCQLDVHTSQWNITQVGKKDRKQLIDCGAIFLKKQESNKPQLVCGRPGLRFWVADAAGNVSKTVLFRDAVLRSPTWEIPILNPKQRSEPSTTHNTTASTSSSKPAGLGDGNVGYVASSNFRQLFLYDGHDSLLVTHDDATLYILNLDRLKVEAVARGFRKILDFCVSGKEIFVLEGDRTLLRLAPLPEPPNKTAKVIFNPLMPPPVPVLGLHQSRLESPIELQADPVLQNAEECFELLPVEQLNLNVPIEIAVESPLAQQNRRLEIFRRIGEMDFEQSIVHTTRKTSVGKPPEVSGSGIVEIGHETHELRLPLTNAATLMEASYCQMENNGLASPLDMKAAYLQHLPDALSPTTLQKTVAEKAKTLAAELDLPEVHLAPLSQEELHAVQVQTSQLSDPLIRCYPTHLEEASVQTSSKKSPANPADDYHVGEPVDGIRSFDVSKRKMAPLKFVLSQPKPTLKLEENREEEEYTSFLPDFRRAGDPLCKETPATRDSNTSSEWEFLDN</sequence>
<feature type="region of interest" description="Disordered" evidence="1">
    <location>
        <begin position="672"/>
        <end position="691"/>
    </location>
</feature>
<dbReference type="SUPFAM" id="SSF50978">
    <property type="entry name" value="WD40 repeat-like"/>
    <property type="match status" value="1"/>
</dbReference>
<evidence type="ECO:0000313" key="2">
    <source>
        <dbReference type="EMBL" id="EDW89183.2"/>
    </source>
</evidence>
<dbReference type="Proteomes" id="UP000002282">
    <property type="component" value="Chromosome 2L"/>
</dbReference>
<name>B4P1P7_DROYA</name>
<protein>
    <recommendedName>
        <fullName evidence="4">WD repeat-containing protein CG11141</fullName>
    </recommendedName>
</protein>
<accession>B4P1P7</accession>
<dbReference type="PANTHER" id="PTHR23287">
    <property type="entry name" value="RUBY-EYE2-LIKE PROTEIN"/>
    <property type="match status" value="1"/>
</dbReference>
<dbReference type="InterPro" id="IPR036322">
    <property type="entry name" value="WD40_repeat_dom_sf"/>
</dbReference>
<keyword evidence="3" id="KW-1185">Reference proteome</keyword>
<dbReference type="InterPro" id="IPR015943">
    <property type="entry name" value="WD40/YVTN_repeat-like_dom_sf"/>
</dbReference>
<organism evidence="2 3">
    <name type="scientific">Drosophila yakuba</name>
    <name type="common">Fruit fly</name>
    <dbReference type="NCBI Taxonomy" id="7245"/>
    <lineage>
        <taxon>Eukaryota</taxon>
        <taxon>Metazoa</taxon>
        <taxon>Ecdysozoa</taxon>
        <taxon>Arthropoda</taxon>
        <taxon>Hexapoda</taxon>
        <taxon>Insecta</taxon>
        <taxon>Pterygota</taxon>
        <taxon>Neoptera</taxon>
        <taxon>Endopterygota</taxon>
        <taxon>Diptera</taxon>
        <taxon>Brachycera</taxon>
        <taxon>Muscomorpha</taxon>
        <taxon>Ephydroidea</taxon>
        <taxon>Drosophilidae</taxon>
        <taxon>Drosophila</taxon>
        <taxon>Sophophora</taxon>
    </lineage>
</organism>
<evidence type="ECO:0008006" key="4">
    <source>
        <dbReference type="Google" id="ProtNLM"/>
    </source>
</evidence>
<reference evidence="2 3" key="1">
    <citation type="journal article" date="2007" name="Nature">
        <title>Evolution of genes and genomes on the Drosophila phylogeny.</title>
        <authorList>
            <consortium name="Drosophila 12 Genomes Consortium"/>
            <person name="Clark A.G."/>
            <person name="Eisen M.B."/>
            <person name="Smith D.R."/>
            <person name="Bergman C.M."/>
            <person name="Oliver B."/>
            <person name="Markow T.A."/>
            <person name="Kaufman T.C."/>
            <person name="Kellis M."/>
            <person name="Gelbart W."/>
            <person name="Iyer V.N."/>
            <person name="Pollard D.A."/>
            <person name="Sackton T.B."/>
            <person name="Larracuente A.M."/>
            <person name="Singh N.D."/>
            <person name="Abad J.P."/>
            <person name="Abt D.N."/>
            <person name="Adryan B."/>
            <person name="Aguade M."/>
            <person name="Akashi H."/>
            <person name="Anderson W.W."/>
            <person name="Aquadro C.F."/>
            <person name="Ardell D.H."/>
            <person name="Arguello R."/>
            <person name="Artieri C.G."/>
            <person name="Barbash D.A."/>
            <person name="Barker D."/>
            <person name="Barsanti P."/>
            <person name="Batterham P."/>
            <person name="Batzoglou S."/>
            <person name="Begun D."/>
            <person name="Bhutkar A."/>
            <person name="Blanco E."/>
            <person name="Bosak S.A."/>
            <person name="Bradley R.K."/>
            <person name="Brand A.D."/>
            <person name="Brent M.R."/>
            <person name="Brooks A.N."/>
            <person name="Brown R.H."/>
            <person name="Butlin R.K."/>
            <person name="Caggese C."/>
            <person name="Calvi B.R."/>
            <person name="Bernardo de Carvalho A."/>
            <person name="Caspi A."/>
            <person name="Castrezana S."/>
            <person name="Celniker S.E."/>
            <person name="Chang J.L."/>
            <person name="Chapple C."/>
            <person name="Chatterji S."/>
            <person name="Chinwalla A."/>
            <person name="Civetta A."/>
            <person name="Clifton S.W."/>
            <person name="Comeron J.M."/>
            <person name="Costello J.C."/>
            <person name="Coyne J.A."/>
            <person name="Daub J."/>
            <person name="David R.G."/>
            <person name="Delcher A.L."/>
            <person name="Delehaunty K."/>
            <person name="Do C.B."/>
            <person name="Ebling H."/>
            <person name="Edwards K."/>
            <person name="Eickbush T."/>
            <person name="Evans J.D."/>
            <person name="Filipski A."/>
            <person name="Findeiss S."/>
            <person name="Freyhult E."/>
            <person name="Fulton L."/>
            <person name="Fulton R."/>
            <person name="Garcia A.C."/>
            <person name="Gardiner A."/>
            <person name="Garfield D.A."/>
            <person name="Garvin B.E."/>
            <person name="Gibson G."/>
            <person name="Gilbert D."/>
            <person name="Gnerre S."/>
            <person name="Godfrey J."/>
            <person name="Good R."/>
            <person name="Gotea V."/>
            <person name="Gravely B."/>
            <person name="Greenberg A.J."/>
            <person name="Griffiths-Jones S."/>
            <person name="Gross S."/>
            <person name="Guigo R."/>
            <person name="Gustafson E.A."/>
            <person name="Haerty W."/>
            <person name="Hahn M.W."/>
            <person name="Halligan D.L."/>
            <person name="Halpern A.L."/>
            <person name="Halter G.M."/>
            <person name="Han M.V."/>
            <person name="Heger A."/>
            <person name="Hillier L."/>
            <person name="Hinrichs A.S."/>
            <person name="Holmes I."/>
            <person name="Hoskins R.A."/>
            <person name="Hubisz M.J."/>
            <person name="Hultmark D."/>
            <person name="Huntley M.A."/>
            <person name="Jaffe D.B."/>
            <person name="Jagadeeshan S."/>
            <person name="Jeck W.R."/>
            <person name="Johnson J."/>
            <person name="Jones C.D."/>
            <person name="Jordan W.C."/>
            <person name="Karpen G.H."/>
            <person name="Kataoka E."/>
            <person name="Keightley P.D."/>
            <person name="Kheradpour P."/>
            <person name="Kirkness E.F."/>
            <person name="Koerich L.B."/>
            <person name="Kristiansen K."/>
            <person name="Kudrna D."/>
            <person name="Kulathinal R.J."/>
            <person name="Kumar S."/>
            <person name="Kwok R."/>
            <person name="Lander E."/>
            <person name="Langley C.H."/>
            <person name="Lapoint R."/>
            <person name="Lazzaro B.P."/>
            <person name="Lee S.J."/>
            <person name="Levesque L."/>
            <person name="Li R."/>
            <person name="Lin C.F."/>
            <person name="Lin M.F."/>
            <person name="Lindblad-Toh K."/>
            <person name="Llopart A."/>
            <person name="Long M."/>
            <person name="Low L."/>
            <person name="Lozovsky E."/>
            <person name="Lu J."/>
            <person name="Luo M."/>
            <person name="Machado C.A."/>
            <person name="Makalowski W."/>
            <person name="Marzo M."/>
            <person name="Matsuda M."/>
            <person name="Matzkin L."/>
            <person name="McAllister B."/>
            <person name="McBride C.S."/>
            <person name="McKernan B."/>
            <person name="McKernan K."/>
            <person name="Mendez-Lago M."/>
            <person name="Minx P."/>
            <person name="Mollenhauer M.U."/>
            <person name="Montooth K."/>
            <person name="Mount S.M."/>
            <person name="Mu X."/>
            <person name="Myers E."/>
            <person name="Negre B."/>
            <person name="Newfeld S."/>
            <person name="Nielsen R."/>
            <person name="Noor M.A."/>
            <person name="O'Grady P."/>
            <person name="Pachter L."/>
            <person name="Papaceit M."/>
            <person name="Parisi M.J."/>
            <person name="Parisi M."/>
            <person name="Parts L."/>
            <person name="Pedersen J.S."/>
            <person name="Pesole G."/>
            <person name="Phillippy A.M."/>
            <person name="Ponting C.P."/>
            <person name="Pop M."/>
            <person name="Porcelli D."/>
            <person name="Powell J.R."/>
            <person name="Prohaska S."/>
            <person name="Pruitt K."/>
            <person name="Puig M."/>
            <person name="Quesneville H."/>
            <person name="Ram K.R."/>
            <person name="Rand D."/>
            <person name="Rasmussen M.D."/>
            <person name="Reed L.K."/>
            <person name="Reenan R."/>
            <person name="Reily A."/>
            <person name="Remington K.A."/>
            <person name="Rieger T.T."/>
            <person name="Ritchie M.G."/>
            <person name="Robin C."/>
            <person name="Rogers Y.H."/>
            <person name="Rohde C."/>
            <person name="Rozas J."/>
            <person name="Rubenfield M.J."/>
            <person name="Ruiz A."/>
            <person name="Russo S."/>
            <person name="Salzberg S.L."/>
            <person name="Sanchez-Gracia A."/>
            <person name="Saranga D.J."/>
            <person name="Sato H."/>
            <person name="Schaeffer S.W."/>
            <person name="Schatz M.C."/>
            <person name="Schlenke T."/>
            <person name="Schwartz R."/>
            <person name="Segarra C."/>
            <person name="Singh R.S."/>
            <person name="Sirot L."/>
            <person name="Sirota M."/>
            <person name="Sisneros N.B."/>
            <person name="Smith C.D."/>
            <person name="Smith T.F."/>
            <person name="Spieth J."/>
            <person name="Stage D.E."/>
            <person name="Stark A."/>
            <person name="Stephan W."/>
            <person name="Strausberg R.L."/>
            <person name="Strempel S."/>
            <person name="Sturgill D."/>
            <person name="Sutton G."/>
            <person name="Sutton G.G."/>
            <person name="Tao W."/>
            <person name="Teichmann S."/>
            <person name="Tobari Y.N."/>
            <person name="Tomimura Y."/>
            <person name="Tsolas J.M."/>
            <person name="Valente V.L."/>
            <person name="Venter E."/>
            <person name="Venter J.C."/>
            <person name="Vicario S."/>
            <person name="Vieira F.G."/>
            <person name="Vilella A.J."/>
            <person name="Villasante A."/>
            <person name="Walenz B."/>
            <person name="Wang J."/>
            <person name="Wasserman M."/>
            <person name="Watts T."/>
            <person name="Wilson D."/>
            <person name="Wilson R.K."/>
            <person name="Wing R.A."/>
            <person name="Wolfner M.F."/>
            <person name="Wong A."/>
            <person name="Wong G.K."/>
            <person name="Wu C.I."/>
            <person name="Wu G."/>
            <person name="Yamamoto D."/>
            <person name="Yang H.P."/>
            <person name="Yang S.P."/>
            <person name="Yorke J.A."/>
            <person name="Yoshida K."/>
            <person name="Zdobnov E."/>
            <person name="Zhang P."/>
            <person name="Zhang Y."/>
            <person name="Zimin A.V."/>
            <person name="Baldwin J."/>
            <person name="Abdouelleil A."/>
            <person name="Abdulkadir J."/>
            <person name="Abebe A."/>
            <person name="Abera B."/>
            <person name="Abreu J."/>
            <person name="Acer S.C."/>
            <person name="Aftuck L."/>
            <person name="Alexander A."/>
            <person name="An P."/>
            <person name="Anderson E."/>
            <person name="Anderson S."/>
            <person name="Arachi H."/>
            <person name="Azer M."/>
            <person name="Bachantsang P."/>
            <person name="Barry A."/>
            <person name="Bayul T."/>
            <person name="Berlin A."/>
            <person name="Bessette D."/>
            <person name="Bloom T."/>
            <person name="Blye J."/>
            <person name="Boguslavskiy L."/>
            <person name="Bonnet C."/>
            <person name="Boukhgalter B."/>
            <person name="Bourzgui I."/>
            <person name="Brown A."/>
            <person name="Cahill P."/>
            <person name="Channer S."/>
            <person name="Cheshatsang Y."/>
            <person name="Chuda L."/>
            <person name="Citroen M."/>
            <person name="Collymore A."/>
            <person name="Cooke P."/>
            <person name="Costello M."/>
            <person name="D'Aco K."/>
            <person name="Daza R."/>
            <person name="De Haan G."/>
            <person name="DeGray S."/>
            <person name="DeMaso C."/>
            <person name="Dhargay N."/>
            <person name="Dooley K."/>
            <person name="Dooley E."/>
            <person name="Doricent M."/>
            <person name="Dorje P."/>
            <person name="Dorjee K."/>
            <person name="Dupes A."/>
            <person name="Elong R."/>
            <person name="Falk J."/>
            <person name="Farina A."/>
            <person name="Faro S."/>
            <person name="Ferguson D."/>
            <person name="Fisher S."/>
            <person name="Foley C.D."/>
            <person name="Franke A."/>
            <person name="Friedrich D."/>
            <person name="Gadbois L."/>
            <person name="Gearin G."/>
            <person name="Gearin C.R."/>
            <person name="Giannoukos G."/>
            <person name="Goode T."/>
            <person name="Graham J."/>
            <person name="Grandbois E."/>
            <person name="Grewal S."/>
            <person name="Gyaltsen K."/>
            <person name="Hafez N."/>
            <person name="Hagos B."/>
            <person name="Hall J."/>
            <person name="Henson C."/>
            <person name="Hollinger A."/>
            <person name="Honan T."/>
            <person name="Huard M.D."/>
            <person name="Hughes L."/>
            <person name="Hurhula B."/>
            <person name="Husby M.E."/>
            <person name="Kamat A."/>
            <person name="Kanga B."/>
            <person name="Kashin S."/>
            <person name="Khazanovich D."/>
            <person name="Kisner P."/>
            <person name="Lance K."/>
            <person name="Lara M."/>
            <person name="Lee W."/>
            <person name="Lennon N."/>
            <person name="Letendre F."/>
            <person name="LeVine R."/>
            <person name="Lipovsky A."/>
            <person name="Liu X."/>
            <person name="Liu J."/>
            <person name="Liu S."/>
            <person name="Lokyitsang T."/>
            <person name="Lokyitsang Y."/>
            <person name="Lubonja R."/>
            <person name="Lui A."/>
            <person name="MacDonald P."/>
            <person name="Magnisalis V."/>
            <person name="Maru K."/>
            <person name="Matthews C."/>
            <person name="McCusker W."/>
            <person name="McDonough S."/>
            <person name="Mehta T."/>
            <person name="Meldrim J."/>
            <person name="Meneus L."/>
            <person name="Mihai O."/>
            <person name="Mihalev A."/>
            <person name="Mihova T."/>
            <person name="Mittelman R."/>
            <person name="Mlenga V."/>
            <person name="Montmayeur A."/>
            <person name="Mulrain L."/>
            <person name="Navidi A."/>
            <person name="Naylor J."/>
            <person name="Negash T."/>
            <person name="Nguyen T."/>
            <person name="Nguyen N."/>
            <person name="Nicol R."/>
            <person name="Norbu C."/>
            <person name="Norbu N."/>
            <person name="Novod N."/>
            <person name="O'Neill B."/>
            <person name="Osman S."/>
            <person name="Markiewicz E."/>
            <person name="Oyono O.L."/>
            <person name="Patti C."/>
            <person name="Phunkhang P."/>
            <person name="Pierre F."/>
            <person name="Priest M."/>
            <person name="Raghuraman S."/>
            <person name="Rege F."/>
            <person name="Reyes R."/>
            <person name="Rise C."/>
            <person name="Rogov P."/>
            <person name="Ross K."/>
            <person name="Ryan E."/>
            <person name="Settipalli S."/>
            <person name="Shea T."/>
            <person name="Sherpa N."/>
            <person name="Shi L."/>
            <person name="Shih D."/>
            <person name="Sparrow T."/>
            <person name="Spaulding J."/>
            <person name="Stalker J."/>
            <person name="Stange-Thomann N."/>
            <person name="Stavropoulos S."/>
            <person name="Stone C."/>
            <person name="Strader C."/>
            <person name="Tesfaye S."/>
            <person name="Thomson T."/>
            <person name="Thoulutsang Y."/>
            <person name="Thoulutsang D."/>
            <person name="Topham K."/>
            <person name="Topping I."/>
            <person name="Tsamla T."/>
            <person name="Vassiliev H."/>
            <person name="Vo A."/>
            <person name="Wangchuk T."/>
            <person name="Wangdi T."/>
            <person name="Weiand M."/>
            <person name="Wilkinson J."/>
            <person name="Wilson A."/>
            <person name="Yadav S."/>
            <person name="Young G."/>
            <person name="Yu Q."/>
            <person name="Zembek L."/>
            <person name="Zhong D."/>
            <person name="Zimmer A."/>
            <person name="Zwirko Z."/>
            <person name="Jaffe D.B."/>
            <person name="Alvarez P."/>
            <person name="Brockman W."/>
            <person name="Butler J."/>
            <person name="Chin C."/>
            <person name="Gnerre S."/>
            <person name="Grabherr M."/>
            <person name="Kleber M."/>
            <person name="Mauceli E."/>
            <person name="MacCallum I."/>
        </authorList>
    </citation>
    <scope>NUCLEOTIDE SEQUENCE [LARGE SCALE GENOMIC DNA]</scope>
    <source>
        <strain evidence="3">Tai18E2 / Tucson 14021-0261.01</strain>
    </source>
</reference>
<gene>
    <name evidence="2" type="primary">Dyak\GE23992</name>
    <name evidence="2" type="synonym">dyak_GLEANR_773</name>
    <name evidence="2" type="synonym">GE23992</name>
    <name evidence="2" type="ORF">Dyak_GE23992</name>
</gene>
<reference evidence="2 3" key="2">
    <citation type="journal article" date="2007" name="PLoS Biol.">
        <title>Principles of genome evolution in the Drosophila melanogaster species group.</title>
        <authorList>
            <person name="Ranz J.M."/>
            <person name="Maurin D."/>
            <person name="Chan Y.S."/>
            <person name="von Grotthuss M."/>
            <person name="Hillier L.W."/>
            <person name="Roote J."/>
            <person name="Ashburner M."/>
            <person name="Bergman C.M."/>
        </authorList>
    </citation>
    <scope>NUCLEOTIDE SEQUENCE [LARGE SCALE GENOMIC DNA]</scope>
    <source>
        <strain evidence="3">Tai18E2 / Tucson 14021-0261.01</strain>
    </source>
</reference>
<dbReference type="OrthoDB" id="9930272at2759"/>
<dbReference type="Gene3D" id="2.130.10.10">
    <property type="entry name" value="YVTN repeat-like/Quinoprotein amine dehydrogenase"/>
    <property type="match status" value="1"/>
</dbReference>
<dbReference type="GO" id="GO:0032527">
    <property type="term" value="P:protein exit from endoplasmic reticulum"/>
    <property type="evidence" value="ECO:0007669"/>
    <property type="project" value="TreeGrafter"/>
</dbReference>
<dbReference type="GO" id="GO:0005737">
    <property type="term" value="C:cytoplasm"/>
    <property type="evidence" value="ECO:0007669"/>
    <property type="project" value="GOC"/>
</dbReference>
<dbReference type="eggNOG" id="KOG3621">
    <property type="taxonomic scope" value="Eukaryota"/>
</dbReference>